<feature type="domain" description="Histidine kinase" evidence="23">
    <location>
        <begin position="246"/>
        <end position="457"/>
    </location>
</feature>
<dbReference type="InterPro" id="IPR005467">
    <property type="entry name" value="His_kinase_dom"/>
</dbReference>
<comment type="subcellular location">
    <subcellularLocation>
        <location evidence="4">Cell membrane</location>
        <topology evidence="4">Multi-pass membrane protein</topology>
    </subcellularLocation>
</comment>
<dbReference type="PANTHER" id="PTHR44936">
    <property type="entry name" value="SENSOR PROTEIN CREC"/>
    <property type="match status" value="1"/>
</dbReference>
<evidence type="ECO:0000256" key="14">
    <source>
        <dbReference type="ARBA" id="ARBA00022842"/>
    </source>
</evidence>
<reference evidence="25 26" key="1">
    <citation type="submission" date="2020-08" db="EMBL/GenBank/DDBJ databases">
        <title>Genomic Encyclopedia of Type Strains, Phase IV (KMG-IV): sequencing the most valuable type-strain genomes for metagenomic binning, comparative biology and taxonomic classification.</title>
        <authorList>
            <person name="Goeker M."/>
        </authorList>
    </citation>
    <scope>NUCLEOTIDE SEQUENCE [LARGE SCALE GENOMIC DNA]</scope>
    <source>
        <strain evidence="25 26">DSM 44197</strain>
    </source>
</reference>
<dbReference type="CDD" id="cd00082">
    <property type="entry name" value="HisKA"/>
    <property type="match status" value="1"/>
</dbReference>
<evidence type="ECO:0000256" key="1">
    <source>
        <dbReference type="ARBA" id="ARBA00000085"/>
    </source>
</evidence>
<dbReference type="GO" id="GO:0005886">
    <property type="term" value="C:plasma membrane"/>
    <property type="evidence" value="ECO:0007669"/>
    <property type="project" value="UniProtKB-SubCell"/>
</dbReference>
<evidence type="ECO:0000256" key="13">
    <source>
        <dbReference type="ARBA" id="ARBA00022840"/>
    </source>
</evidence>
<comment type="catalytic activity">
    <reaction evidence="1">
        <text>ATP + protein L-histidine = ADP + protein N-phospho-L-histidine.</text>
        <dbReference type="EC" id="2.7.13.3"/>
    </reaction>
</comment>
<evidence type="ECO:0000256" key="10">
    <source>
        <dbReference type="ARBA" id="ARBA00022741"/>
    </source>
</evidence>
<feature type="domain" description="HAMP" evidence="24">
    <location>
        <begin position="185"/>
        <end position="238"/>
    </location>
</feature>
<evidence type="ECO:0000256" key="4">
    <source>
        <dbReference type="ARBA" id="ARBA00004651"/>
    </source>
</evidence>
<dbReference type="InterPro" id="IPR003661">
    <property type="entry name" value="HisK_dim/P_dom"/>
</dbReference>
<name>A0A7W3LZI8_ACTNM</name>
<dbReference type="InterPro" id="IPR004358">
    <property type="entry name" value="Sig_transdc_His_kin-like_C"/>
</dbReference>
<keyword evidence="16" id="KW-1133">Transmembrane helix</keyword>
<dbReference type="CDD" id="cd06225">
    <property type="entry name" value="HAMP"/>
    <property type="match status" value="1"/>
</dbReference>
<evidence type="ECO:0000256" key="22">
    <source>
        <dbReference type="ARBA" id="ARBA00041776"/>
    </source>
</evidence>
<evidence type="ECO:0000256" key="12">
    <source>
        <dbReference type="ARBA" id="ARBA00022801"/>
    </source>
</evidence>
<dbReference type="RefSeq" id="WP_182848942.1">
    <property type="nucleotide sequence ID" value="NZ_BAAALP010000019.1"/>
</dbReference>
<keyword evidence="17" id="KW-0902">Two-component regulatory system</keyword>
<dbReference type="GO" id="GO:0005524">
    <property type="term" value="F:ATP binding"/>
    <property type="evidence" value="ECO:0007669"/>
    <property type="project" value="UniProtKB-KW"/>
</dbReference>
<dbReference type="SMART" id="SM00387">
    <property type="entry name" value="HATPase_c"/>
    <property type="match status" value="1"/>
</dbReference>
<dbReference type="EC" id="2.7.13.3" evidence="5"/>
<keyword evidence="15" id="KW-0904">Protein phosphatase</keyword>
<gene>
    <name evidence="25" type="ORF">HNR61_008773</name>
</gene>
<evidence type="ECO:0000256" key="18">
    <source>
        <dbReference type="ARBA" id="ARBA00023016"/>
    </source>
</evidence>
<dbReference type="EMBL" id="JACJIA010000020">
    <property type="protein sequence ID" value="MBA8957082.1"/>
    <property type="molecule type" value="Genomic_DNA"/>
</dbReference>
<keyword evidence="14" id="KW-0460">Magnesium</keyword>
<keyword evidence="26" id="KW-1185">Reference proteome</keyword>
<evidence type="ECO:0000256" key="19">
    <source>
        <dbReference type="ARBA" id="ARBA00023026"/>
    </source>
</evidence>
<evidence type="ECO:0000256" key="17">
    <source>
        <dbReference type="ARBA" id="ARBA00023012"/>
    </source>
</evidence>
<comment type="cofactor">
    <cofactor evidence="3">
        <name>Mg(2+)</name>
        <dbReference type="ChEBI" id="CHEBI:18420"/>
    </cofactor>
</comment>
<dbReference type="CDD" id="cd00075">
    <property type="entry name" value="HATPase"/>
    <property type="match status" value="1"/>
</dbReference>
<evidence type="ECO:0000256" key="6">
    <source>
        <dbReference type="ARBA" id="ARBA00022475"/>
    </source>
</evidence>
<keyword evidence="20" id="KW-0464">Manganese</keyword>
<dbReference type="InterPro" id="IPR003594">
    <property type="entry name" value="HATPase_dom"/>
</dbReference>
<keyword evidence="9" id="KW-0812">Transmembrane</keyword>
<dbReference type="PANTHER" id="PTHR44936:SF9">
    <property type="entry name" value="SENSOR PROTEIN CREC"/>
    <property type="match status" value="1"/>
</dbReference>
<proteinExistence type="predicted"/>
<dbReference type="Pfam" id="PF00512">
    <property type="entry name" value="HisKA"/>
    <property type="match status" value="1"/>
</dbReference>
<dbReference type="Gene3D" id="1.10.287.130">
    <property type="match status" value="1"/>
</dbReference>
<organism evidence="25 26">
    <name type="scientific">Actinomadura namibiensis</name>
    <dbReference type="NCBI Taxonomy" id="182080"/>
    <lineage>
        <taxon>Bacteria</taxon>
        <taxon>Bacillati</taxon>
        <taxon>Actinomycetota</taxon>
        <taxon>Actinomycetes</taxon>
        <taxon>Streptosporangiales</taxon>
        <taxon>Thermomonosporaceae</taxon>
        <taxon>Actinomadura</taxon>
    </lineage>
</organism>
<dbReference type="Gene3D" id="6.10.340.10">
    <property type="match status" value="1"/>
</dbReference>
<keyword evidence="16" id="KW-0472">Membrane</keyword>
<keyword evidence="18" id="KW-0346">Stress response</keyword>
<evidence type="ECO:0000259" key="23">
    <source>
        <dbReference type="PROSITE" id="PS50109"/>
    </source>
</evidence>
<evidence type="ECO:0000256" key="15">
    <source>
        <dbReference type="ARBA" id="ARBA00022912"/>
    </source>
</evidence>
<dbReference type="InterPro" id="IPR036097">
    <property type="entry name" value="HisK_dim/P_sf"/>
</dbReference>
<dbReference type="Pfam" id="PF00672">
    <property type="entry name" value="HAMP"/>
    <property type="match status" value="1"/>
</dbReference>
<keyword evidence="7" id="KW-0597">Phosphoprotein</keyword>
<evidence type="ECO:0000256" key="7">
    <source>
        <dbReference type="ARBA" id="ARBA00022553"/>
    </source>
</evidence>
<dbReference type="Pfam" id="PF02518">
    <property type="entry name" value="HATPase_c"/>
    <property type="match status" value="1"/>
</dbReference>
<dbReference type="PROSITE" id="PS50109">
    <property type="entry name" value="HIS_KIN"/>
    <property type="match status" value="1"/>
</dbReference>
<evidence type="ECO:0000259" key="24">
    <source>
        <dbReference type="PROSITE" id="PS50885"/>
    </source>
</evidence>
<keyword evidence="11 25" id="KW-0418">Kinase</keyword>
<dbReference type="AlphaFoldDB" id="A0A7W3LZI8"/>
<evidence type="ECO:0000256" key="21">
    <source>
        <dbReference type="ARBA" id="ARBA00040454"/>
    </source>
</evidence>
<keyword evidence="8" id="KW-0808">Transferase</keyword>
<comment type="cofactor">
    <cofactor evidence="2">
        <name>Mn(2+)</name>
        <dbReference type="ChEBI" id="CHEBI:29035"/>
    </cofactor>
</comment>
<evidence type="ECO:0000256" key="9">
    <source>
        <dbReference type="ARBA" id="ARBA00022692"/>
    </source>
</evidence>
<evidence type="ECO:0000256" key="11">
    <source>
        <dbReference type="ARBA" id="ARBA00022777"/>
    </source>
</evidence>
<keyword evidence="6" id="KW-1003">Cell membrane</keyword>
<dbReference type="PRINTS" id="PR00344">
    <property type="entry name" value="BCTRLSENSOR"/>
</dbReference>
<evidence type="ECO:0000256" key="3">
    <source>
        <dbReference type="ARBA" id="ARBA00001946"/>
    </source>
</evidence>
<dbReference type="Gene3D" id="3.30.565.10">
    <property type="entry name" value="Histidine kinase-like ATPase, C-terminal domain"/>
    <property type="match status" value="1"/>
</dbReference>
<keyword evidence="13" id="KW-0067">ATP-binding</keyword>
<dbReference type="PROSITE" id="PS50885">
    <property type="entry name" value="HAMP"/>
    <property type="match status" value="1"/>
</dbReference>
<dbReference type="GO" id="GO:0000155">
    <property type="term" value="F:phosphorelay sensor kinase activity"/>
    <property type="evidence" value="ECO:0007669"/>
    <property type="project" value="InterPro"/>
</dbReference>
<comment type="caution">
    <text evidence="25">The sequence shown here is derived from an EMBL/GenBank/DDBJ whole genome shotgun (WGS) entry which is preliminary data.</text>
</comment>
<dbReference type="SUPFAM" id="SSF47384">
    <property type="entry name" value="Homodimeric domain of signal transducing histidine kinase"/>
    <property type="match status" value="1"/>
</dbReference>
<dbReference type="SMART" id="SM00388">
    <property type="entry name" value="HisKA"/>
    <property type="match status" value="1"/>
</dbReference>
<evidence type="ECO:0000256" key="2">
    <source>
        <dbReference type="ARBA" id="ARBA00001936"/>
    </source>
</evidence>
<evidence type="ECO:0000256" key="20">
    <source>
        <dbReference type="ARBA" id="ARBA00023211"/>
    </source>
</evidence>
<dbReference type="SUPFAM" id="SSF158472">
    <property type="entry name" value="HAMP domain-like"/>
    <property type="match status" value="1"/>
</dbReference>
<dbReference type="SMART" id="SM00304">
    <property type="entry name" value="HAMP"/>
    <property type="match status" value="2"/>
</dbReference>
<evidence type="ECO:0000256" key="16">
    <source>
        <dbReference type="ARBA" id="ARBA00022989"/>
    </source>
</evidence>
<evidence type="ECO:0000313" key="26">
    <source>
        <dbReference type="Proteomes" id="UP000572680"/>
    </source>
</evidence>
<keyword evidence="19" id="KW-0843">Virulence</keyword>
<accession>A0A7W3LZI8</accession>
<keyword evidence="12" id="KW-0378">Hydrolase</keyword>
<sequence length="457" mass="49165">MRWRLLGTFLTLIVAVLGVLSVPLATAAASRDTQAMFLDRVNDTIRFASIADTALRTGQTMALRAELRQYEQLYGIGALVVGRDGEPVLVSGTDVDPYAPRVRAKIDEALSGNRSATAEVFWPWSSDPLIVVEPIARNGEVIGAALTLSPTDRLRATTLRNWATLAGECLAALLVGVLAASRLTRWLLRPVHELDAAAHALTEGRFGERVGFTSGPRELRNLVTSFNAMAEQISMLIERQRAFVSYAGHQLRTPLARVRLAMDNLAPQTLPSGREDHQLVIEEIERMARLYDALLAYAHADAASTELGPIDMAEVADARAAAWRDVAAEEGVTLAREGEGPAVALATADTVDQVLDALIDNAVKFAGPGSTVTLRVERPDPEWVEVHVVDNGPGMAPDELGRAAEPFWRHPRDQNLDGSGLGVTIATSLVTAGGGSLDLLPAEPHGVDARIRLRAAR</sequence>
<dbReference type="GO" id="GO:0004721">
    <property type="term" value="F:phosphoprotein phosphatase activity"/>
    <property type="evidence" value="ECO:0007669"/>
    <property type="project" value="UniProtKB-KW"/>
</dbReference>
<keyword evidence="10" id="KW-0547">Nucleotide-binding</keyword>
<evidence type="ECO:0000256" key="5">
    <source>
        <dbReference type="ARBA" id="ARBA00012438"/>
    </source>
</evidence>
<dbReference type="InterPro" id="IPR003660">
    <property type="entry name" value="HAMP_dom"/>
</dbReference>
<evidence type="ECO:0000313" key="25">
    <source>
        <dbReference type="EMBL" id="MBA8957082.1"/>
    </source>
</evidence>
<dbReference type="InterPro" id="IPR036890">
    <property type="entry name" value="HATPase_C_sf"/>
</dbReference>
<dbReference type="InterPro" id="IPR050980">
    <property type="entry name" value="2C_sensor_his_kinase"/>
</dbReference>
<dbReference type="SUPFAM" id="SSF55874">
    <property type="entry name" value="ATPase domain of HSP90 chaperone/DNA topoisomerase II/histidine kinase"/>
    <property type="match status" value="1"/>
</dbReference>
<protein>
    <recommendedName>
        <fullName evidence="21">Signal transduction histidine-protein kinase/phosphatase MprB</fullName>
        <ecNumber evidence="5">2.7.13.3</ecNumber>
    </recommendedName>
    <alternativeName>
        <fullName evidence="22">Mycobacterial persistence regulator B</fullName>
    </alternativeName>
</protein>
<dbReference type="Proteomes" id="UP000572680">
    <property type="component" value="Unassembled WGS sequence"/>
</dbReference>
<evidence type="ECO:0000256" key="8">
    <source>
        <dbReference type="ARBA" id="ARBA00022679"/>
    </source>
</evidence>